<organism evidence="2">
    <name type="scientific">marine sediment metagenome</name>
    <dbReference type="NCBI Taxonomy" id="412755"/>
    <lineage>
        <taxon>unclassified sequences</taxon>
        <taxon>metagenomes</taxon>
        <taxon>ecological metagenomes</taxon>
    </lineage>
</organism>
<protein>
    <recommendedName>
        <fullName evidence="3">HTH marR-type domain-containing protein</fullName>
    </recommendedName>
</protein>
<evidence type="ECO:0000256" key="1">
    <source>
        <dbReference type="SAM" id="MobiDB-lite"/>
    </source>
</evidence>
<feature type="compositionally biased region" description="Basic and acidic residues" evidence="1">
    <location>
        <begin position="83"/>
        <end position="94"/>
    </location>
</feature>
<dbReference type="InterPro" id="IPR036390">
    <property type="entry name" value="WH_DNA-bd_sf"/>
</dbReference>
<proteinExistence type="predicted"/>
<feature type="region of interest" description="Disordered" evidence="1">
    <location>
        <begin position="81"/>
        <end position="121"/>
    </location>
</feature>
<gene>
    <name evidence="2" type="ORF">S01H1_68282</name>
</gene>
<name>X0X6A1_9ZZZZ</name>
<evidence type="ECO:0008006" key="3">
    <source>
        <dbReference type="Google" id="ProtNLM"/>
    </source>
</evidence>
<dbReference type="Gene3D" id="1.10.10.10">
    <property type="entry name" value="Winged helix-like DNA-binding domain superfamily/Winged helix DNA-binding domain"/>
    <property type="match status" value="1"/>
</dbReference>
<sequence>LDHRPHRVSVQPSEREILEILQDEGGVMGKSQLARFMGVTSVYAESLCRKLTDKGCLEEVDIKTFALTPVGEAIGRAALAKTKAKEQKQRASQDKRKKKVQAVRDAARAEMQAMADGEETQ</sequence>
<dbReference type="InterPro" id="IPR036388">
    <property type="entry name" value="WH-like_DNA-bd_sf"/>
</dbReference>
<comment type="caution">
    <text evidence="2">The sequence shown here is derived from an EMBL/GenBank/DDBJ whole genome shotgun (WGS) entry which is preliminary data.</text>
</comment>
<feature type="non-terminal residue" evidence="2">
    <location>
        <position position="1"/>
    </location>
</feature>
<dbReference type="SUPFAM" id="SSF46785">
    <property type="entry name" value="Winged helix' DNA-binding domain"/>
    <property type="match status" value="1"/>
</dbReference>
<reference evidence="2" key="1">
    <citation type="journal article" date="2014" name="Front. Microbiol.">
        <title>High frequency of phylogenetically diverse reductive dehalogenase-homologous genes in deep subseafloor sedimentary metagenomes.</title>
        <authorList>
            <person name="Kawai M."/>
            <person name="Futagami T."/>
            <person name="Toyoda A."/>
            <person name="Takaki Y."/>
            <person name="Nishi S."/>
            <person name="Hori S."/>
            <person name="Arai W."/>
            <person name="Tsubouchi T."/>
            <person name="Morono Y."/>
            <person name="Uchiyama I."/>
            <person name="Ito T."/>
            <person name="Fujiyama A."/>
            <person name="Inagaki F."/>
            <person name="Takami H."/>
        </authorList>
    </citation>
    <scope>NUCLEOTIDE SEQUENCE</scope>
    <source>
        <strain evidence="2">Expedition CK06-06</strain>
    </source>
</reference>
<dbReference type="AlphaFoldDB" id="X0X6A1"/>
<evidence type="ECO:0000313" key="2">
    <source>
        <dbReference type="EMBL" id="GAG30927.1"/>
    </source>
</evidence>
<dbReference type="EMBL" id="BARS01045280">
    <property type="protein sequence ID" value="GAG30927.1"/>
    <property type="molecule type" value="Genomic_DNA"/>
</dbReference>
<accession>X0X6A1</accession>